<dbReference type="PANTHER" id="PTHR39399:SF1">
    <property type="entry name" value="PROTEIN ZPS1"/>
    <property type="match status" value="1"/>
</dbReference>
<dbReference type="CDD" id="cd11307">
    <property type="entry name" value="M35_Asp_f2_like"/>
    <property type="match status" value="1"/>
</dbReference>
<keyword evidence="5" id="KW-1185">Reference proteome</keyword>
<dbReference type="InterPro" id="IPR029482">
    <property type="entry name" value="HRXXH"/>
</dbReference>
<feature type="signal peptide" evidence="2">
    <location>
        <begin position="1"/>
        <end position="16"/>
    </location>
</feature>
<comment type="caution">
    <text evidence="4">The sequence shown here is derived from an EMBL/GenBank/DDBJ whole genome shotgun (WGS) entry which is preliminary data.</text>
</comment>
<dbReference type="Gene3D" id="3.40.390.10">
    <property type="entry name" value="Collagenase (Catalytic Domain)"/>
    <property type="match status" value="1"/>
</dbReference>
<dbReference type="GO" id="GO:0008270">
    <property type="term" value="F:zinc ion binding"/>
    <property type="evidence" value="ECO:0007669"/>
    <property type="project" value="TreeGrafter"/>
</dbReference>
<keyword evidence="2" id="KW-0732">Signal</keyword>
<dbReference type="InterPro" id="IPR039124">
    <property type="entry name" value="PRA1-like"/>
</dbReference>
<gene>
    <name evidence="4" type="ORF">AAL_07862</name>
</gene>
<reference evidence="4 5" key="1">
    <citation type="journal article" date="2016" name="Genome Biol. Evol.">
        <title>Divergent and convergent evolution of fungal pathogenicity.</title>
        <authorList>
            <person name="Shang Y."/>
            <person name="Xiao G."/>
            <person name="Zheng P."/>
            <person name="Cen K."/>
            <person name="Zhan S."/>
            <person name="Wang C."/>
        </authorList>
    </citation>
    <scope>NUCLEOTIDE SEQUENCE [LARGE SCALE GENOMIC DNA]</scope>
    <source>
        <strain evidence="4 5">RCEF 2490</strain>
    </source>
</reference>
<sequence length="293" mass="31303">MYSFFGAALLLAPALASPIASTPSLTIPASPSETAADKWAAGWQPAFSIHESCNSSLKAQLQQGLDETVKLADHARQHLLRYGRESKLVQQYFGNGSTAHAIGWYDRIIAADKSAMLFRCDDPDKNCATQKGWAGHWRGKNATTETVICPLSFELRRPLSAVCNLGYTVAESKLNTFWATDLMHRLLHVPTISEGIVDHYAKGYTGILELAKKDPAKSGIDSDTLQTFAIDAWAWDIAAPGVGCTGKPPKESSSSSSASASPTATSTAKPTASATKSSSASCHTHDDGFVHCT</sequence>
<feature type="domain" description="Putative peptidase" evidence="3">
    <location>
        <begin position="14"/>
        <end position="247"/>
    </location>
</feature>
<dbReference type="STRING" id="1081109.A0A167WSF9"/>
<evidence type="ECO:0000313" key="4">
    <source>
        <dbReference type="EMBL" id="KZZ89214.1"/>
    </source>
</evidence>
<feature type="compositionally biased region" description="Low complexity" evidence="1">
    <location>
        <begin position="252"/>
        <end position="281"/>
    </location>
</feature>
<proteinExistence type="predicted"/>
<protein>
    <submittedName>
        <fullName evidence="4">Major allergen Asp f 2-like protein</fullName>
    </submittedName>
</protein>
<dbReference type="EMBL" id="AZGY01000026">
    <property type="protein sequence ID" value="KZZ89214.1"/>
    <property type="molecule type" value="Genomic_DNA"/>
</dbReference>
<evidence type="ECO:0000256" key="1">
    <source>
        <dbReference type="SAM" id="MobiDB-lite"/>
    </source>
</evidence>
<evidence type="ECO:0000256" key="2">
    <source>
        <dbReference type="SAM" id="SignalP"/>
    </source>
</evidence>
<dbReference type="PANTHER" id="PTHR39399">
    <property type="entry name" value="PROTEIN ZPS1"/>
    <property type="match status" value="1"/>
</dbReference>
<dbReference type="GO" id="GO:0009277">
    <property type="term" value="C:fungal-type cell wall"/>
    <property type="evidence" value="ECO:0007669"/>
    <property type="project" value="TreeGrafter"/>
</dbReference>
<dbReference type="GO" id="GO:0008237">
    <property type="term" value="F:metallopeptidase activity"/>
    <property type="evidence" value="ECO:0007669"/>
    <property type="project" value="InterPro"/>
</dbReference>
<feature type="chain" id="PRO_5007894095" evidence="2">
    <location>
        <begin position="17"/>
        <end position="293"/>
    </location>
</feature>
<dbReference type="SUPFAM" id="SSF55486">
    <property type="entry name" value="Metalloproteases ('zincins'), catalytic domain"/>
    <property type="match status" value="1"/>
</dbReference>
<dbReference type="InterPro" id="IPR024079">
    <property type="entry name" value="MetalloPept_cat_dom_sf"/>
</dbReference>
<dbReference type="GO" id="GO:0005576">
    <property type="term" value="C:extracellular region"/>
    <property type="evidence" value="ECO:0007669"/>
    <property type="project" value="TreeGrafter"/>
</dbReference>
<evidence type="ECO:0000259" key="3">
    <source>
        <dbReference type="Pfam" id="PF13933"/>
    </source>
</evidence>
<feature type="region of interest" description="Disordered" evidence="1">
    <location>
        <begin position="245"/>
        <end position="293"/>
    </location>
</feature>
<dbReference type="OrthoDB" id="4689212at2759"/>
<dbReference type="AlphaFoldDB" id="A0A167WSF9"/>
<dbReference type="GO" id="GO:0005178">
    <property type="term" value="F:integrin binding"/>
    <property type="evidence" value="ECO:0007669"/>
    <property type="project" value="TreeGrafter"/>
</dbReference>
<dbReference type="GO" id="GO:0009986">
    <property type="term" value="C:cell surface"/>
    <property type="evidence" value="ECO:0007669"/>
    <property type="project" value="TreeGrafter"/>
</dbReference>
<dbReference type="Pfam" id="PF13933">
    <property type="entry name" value="HRXXH"/>
    <property type="match status" value="1"/>
</dbReference>
<name>A0A167WSF9_9HYPO</name>
<feature type="compositionally biased region" description="Basic and acidic residues" evidence="1">
    <location>
        <begin position="283"/>
        <end position="293"/>
    </location>
</feature>
<evidence type="ECO:0000313" key="5">
    <source>
        <dbReference type="Proteomes" id="UP000078544"/>
    </source>
</evidence>
<dbReference type="Proteomes" id="UP000078544">
    <property type="component" value="Unassembled WGS sequence"/>
</dbReference>
<organism evidence="4 5">
    <name type="scientific">Moelleriella libera RCEF 2490</name>
    <dbReference type="NCBI Taxonomy" id="1081109"/>
    <lineage>
        <taxon>Eukaryota</taxon>
        <taxon>Fungi</taxon>
        <taxon>Dikarya</taxon>
        <taxon>Ascomycota</taxon>
        <taxon>Pezizomycotina</taxon>
        <taxon>Sordariomycetes</taxon>
        <taxon>Hypocreomycetidae</taxon>
        <taxon>Hypocreales</taxon>
        <taxon>Clavicipitaceae</taxon>
        <taxon>Moelleriella</taxon>
    </lineage>
</organism>
<accession>A0A167WSF9</accession>